<dbReference type="KEGG" id="pbv:AR543_p0008"/>
<sequence length="176" mass="20365">MSNNQFIYEMVTNKILEKLRQGVAVWRQSWVNMFPVNWVTQKPYRGVNLFLVEPGEYATMKQIKDAGGRVKPSELKNSSVVVFWKMLKYKNDDPDSGDEGDGQKLVPYLKYYRVYNVGTQCTGIKPKGLQLQKRNQHTPIKAAEQLIKNYKDAPPVYYASGRAYYSRKPTVSVCRR</sequence>
<evidence type="ECO:0000259" key="1">
    <source>
        <dbReference type="Pfam" id="PF08401"/>
    </source>
</evidence>
<dbReference type="InterPro" id="IPR013610">
    <property type="entry name" value="ArdC_N"/>
</dbReference>
<geneLocation type="plasmid" evidence="2 3">
    <name>unnamed1</name>
</geneLocation>
<feature type="domain" description="N-terminal" evidence="1">
    <location>
        <begin position="7"/>
        <end position="115"/>
    </location>
</feature>
<evidence type="ECO:0000313" key="3">
    <source>
        <dbReference type="Proteomes" id="UP000078148"/>
    </source>
</evidence>
<keyword evidence="3" id="KW-1185">Reference proteome</keyword>
<proteinExistence type="predicted"/>
<protein>
    <recommendedName>
        <fullName evidence="1">N-terminal domain-containing protein</fullName>
    </recommendedName>
</protein>
<keyword evidence="2" id="KW-0614">Plasmid</keyword>
<evidence type="ECO:0000313" key="2">
    <source>
        <dbReference type="EMBL" id="ARR10616.1"/>
    </source>
</evidence>
<dbReference type="Proteomes" id="UP000078148">
    <property type="component" value="Plasmid unnamed1"/>
</dbReference>
<reference evidence="2 3" key="1">
    <citation type="journal article" date="2016" name="Int. J. Syst. Evol. Microbiol.">
        <title>Paenibacillus damxungensis sp. nov., isolated from raw yak (Bos grunniens) milk.</title>
        <authorList>
            <person name="Wu Z."/>
            <person name="Gao C."/>
            <person name="Han J."/>
            <person name="Liu Z."/>
        </authorList>
    </citation>
    <scope>NUCLEOTIDE SEQUENCE [LARGE SCALE GENOMIC DNA]</scope>
    <source>
        <strain evidence="2 3">BD3526</strain>
        <plasmid evidence="2 3">unnamed1</plasmid>
    </source>
</reference>
<name>A0A1X9T417_9BACL</name>
<dbReference type="EMBL" id="CP021170">
    <property type="protein sequence ID" value="ARR10616.1"/>
    <property type="molecule type" value="Genomic_DNA"/>
</dbReference>
<dbReference type="GO" id="GO:0003697">
    <property type="term" value="F:single-stranded DNA binding"/>
    <property type="evidence" value="ECO:0007669"/>
    <property type="project" value="InterPro"/>
</dbReference>
<dbReference type="RefSeq" id="WP_335582719.1">
    <property type="nucleotide sequence ID" value="NZ_CP021170.1"/>
</dbReference>
<gene>
    <name evidence="2" type="ORF">AR543_p0008</name>
</gene>
<accession>A0A1X9T417</accession>
<dbReference type="Pfam" id="PF08401">
    <property type="entry name" value="ArdcN"/>
    <property type="match status" value="1"/>
</dbReference>
<dbReference type="AlphaFoldDB" id="A0A1X9T417"/>
<organism evidence="2 3">
    <name type="scientific">Paenibacillus bovis</name>
    <dbReference type="NCBI Taxonomy" id="1616788"/>
    <lineage>
        <taxon>Bacteria</taxon>
        <taxon>Bacillati</taxon>
        <taxon>Bacillota</taxon>
        <taxon>Bacilli</taxon>
        <taxon>Bacillales</taxon>
        <taxon>Paenibacillaceae</taxon>
        <taxon>Paenibacillus</taxon>
    </lineage>
</organism>